<dbReference type="EMBL" id="CP000113">
    <property type="protein sequence ID" value="ABF88139.1"/>
    <property type="molecule type" value="Genomic_DNA"/>
</dbReference>
<sequence>MPRDMRAHAPACEERHGHPLVALLDARLKATQPPKFWK</sequence>
<proteinExistence type="predicted"/>
<gene>
    <name evidence="1" type="ordered locus">MXAN_2414</name>
</gene>
<keyword evidence="2" id="KW-1185">Reference proteome</keyword>
<accession>Q1D9N9</accession>
<dbReference type="HOGENOM" id="CLU_3330551_0_0_7"/>
<dbReference type="Proteomes" id="UP000002402">
    <property type="component" value="Chromosome"/>
</dbReference>
<evidence type="ECO:0000313" key="2">
    <source>
        <dbReference type="Proteomes" id="UP000002402"/>
    </source>
</evidence>
<reference evidence="1 2" key="1">
    <citation type="journal article" date="2006" name="Proc. Natl. Acad. Sci. U.S.A.">
        <title>Evolution of sensory complexity recorded in a myxobacterial genome.</title>
        <authorList>
            <person name="Goldman B.S."/>
            <person name="Nierman W.C."/>
            <person name="Kaiser D."/>
            <person name="Slater S.C."/>
            <person name="Durkin A.S."/>
            <person name="Eisen J.A."/>
            <person name="Ronning C.M."/>
            <person name="Barbazuk W.B."/>
            <person name="Blanchard M."/>
            <person name="Field C."/>
            <person name="Halling C."/>
            <person name="Hinkle G."/>
            <person name="Iartchuk O."/>
            <person name="Kim H.S."/>
            <person name="Mackenzie C."/>
            <person name="Madupu R."/>
            <person name="Miller N."/>
            <person name="Shvartsbeyn A."/>
            <person name="Sullivan S.A."/>
            <person name="Vaudin M."/>
            <person name="Wiegand R."/>
            <person name="Kaplan H.B."/>
        </authorList>
    </citation>
    <scope>NUCLEOTIDE SEQUENCE [LARGE SCALE GENOMIC DNA]</scope>
    <source>
        <strain evidence="2">DK1622</strain>
    </source>
</reference>
<name>Q1D9N9_MYXXD</name>
<organism evidence="1 2">
    <name type="scientific">Myxococcus xanthus (strain DK1622)</name>
    <dbReference type="NCBI Taxonomy" id="246197"/>
    <lineage>
        <taxon>Bacteria</taxon>
        <taxon>Pseudomonadati</taxon>
        <taxon>Myxococcota</taxon>
        <taxon>Myxococcia</taxon>
        <taxon>Myxococcales</taxon>
        <taxon>Cystobacterineae</taxon>
        <taxon>Myxococcaceae</taxon>
        <taxon>Myxococcus</taxon>
    </lineage>
</organism>
<protein>
    <submittedName>
        <fullName evidence="1">Uncharacterized protein</fullName>
    </submittedName>
</protein>
<dbReference type="AlphaFoldDB" id="Q1D9N9"/>
<dbReference type="KEGG" id="mxa:MXAN_2414"/>
<evidence type="ECO:0000313" key="1">
    <source>
        <dbReference type="EMBL" id="ABF88139.1"/>
    </source>
</evidence>
<dbReference type="EnsemblBacteria" id="ABF88139">
    <property type="protein sequence ID" value="ABF88139"/>
    <property type="gene ID" value="MXAN_2414"/>
</dbReference>